<keyword evidence="1" id="KW-0378">Hydrolase</keyword>
<evidence type="ECO:0000313" key="4">
    <source>
        <dbReference type="Proteomes" id="UP001085076"/>
    </source>
</evidence>
<organism evidence="3 4">
    <name type="scientific">Dioscorea zingiberensis</name>
    <dbReference type="NCBI Taxonomy" id="325984"/>
    <lineage>
        <taxon>Eukaryota</taxon>
        <taxon>Viridiplantae</taxon>
        <taxon>Streptophyta</taxon>
        <taxon>Embryophyta</taxon>
        <taxon>Tracheophyta</taxon>
        <taxon>Spermatophyta</taxon>
        <taxon>Magnoliopsida</taxon>
        <taxon>Liliopsida</taxon>
        <taxon>Dioscoreales</taxon>
        <taxon>Dioscoreaceae</taxon>
        <taxon>Dioscorea</taxon>
    </lineage>
</organism>
<dbReference type="PANTHER" id="PTHR10992">
    <property type="entry name" value="METHYLESTERASE FAMILY MEMBER"/>
    <property type="match status" value="1"/>
</dbReference>
<dbReference type="PANTHER" id="PTHR10992:SF1032">
    <property type="entry name" value="METHYLESTERASE 17"/>
    <property type="match status" value="1"/>
</dbReference>
<evidence type="ECO:0000313" key="3">
    <source>
        <dbReference type="EMBL" id="KAJ0964670.1"/>
    </source>
</evidence>
<comment type="caution">
    <text evidence="3">The sequence shown here is derived from an EMBL/GenBank/DDBJ whole genome shotgun (WGS) entry which is preliminary data.</text>
</comment>
<dbReference type="Pfam" id="PF12697">
    <property type="entry name" value="Abhydrolase_6"/>
    <property type="match status" value="1"/>
</dbReference>
<feature type="domain" description="AB hydrolase-1" evidence="2">
    <location>
        <begin position="8"/>
        <end position="247"/>
    </location>
</feature>
<evidence type="ECO:0000259" key="2">
    <source>
        <dbReference type="Pfam" id="PF12697"/>
    </source>
</evidence>
<reference evidence="3" key="2">
    <citation type="journal article" date="2022" name="Hortic Res">
        <title>The genome of Dioscorea zingiberensis sheds light on the biosynthesis, origin and evolution of the medicinally important diosgenin saponins.</title>
        <authorList>
            <person name="Li Y."/>
            <person name="Tan C."/>
            <person name="Li Z."/>
            <person name="Guo J."/>
            <person name="Li S."/>
            <person name="Chen X."/>
            <person name="Wang C."/>
            <person name="Dai X."/>
            <person name="Yang H."/>
            <person name="Song W."/>
            <person name="Hou L."/>
            <person name="Xu J."/>
            <person name="Tong Z."/>
            <person name="Xu A."/>
            <person name="Yuan X."/>
            <person name="Wang W."/>
            <person name="Yang Q."/>
            <person name="Chen L."/>
            <person name="Sun Z."/>
            <person name="Wang K."/>
            <person name="Pan B."/>
            <person name="Chen J."/>
            <person name="Bao Y."/>
            <person name="Liu F."/>
            <person name="Qi X."/>
            <person name="Gang D.R."/>
            <person name="Wen J."/>
            <person name="Li J."/>
        </authorList>
    </citation>
    <scope>NUCLEOTIDE SEQUENCE</scope>
    <source>
        <strain evidence="3">Dzin_1.0</strain>
    </source>
</reference>
<proteinExistence type="predicted"/>
<dbReference type="Gene3D" id="3.40.50.1820">
    <property type="entry name" value="alpha/beta hydrolase"/>
    <property type="match status" value="1"/>
</dbReference>
<dbReference type="FunFam" id="3.40.50.1820:FF:000025">
    <property type="entry name" value="putative methylesterase 11, chloroplastic"/>
    <property type="match status" value="1"/>
</dbReference>
<evidence type="ECO:0000256" key="1">
    <source>
        <dbReference type="ARBA" id="ARBA00022801"/>
    </source>
</evidence>
<dbReference type="GO" id="GO:0080030">
    <property type="term" value="F:methyl indole-3-acetate esterase activity"/>
    <property type="evidence" value="ECO:0007669"/>
    <property type="project" value="TreeGrafter"/>
</dbReference>
<sequence length="257" mass="28801">MASLQQHFVLVHGAGHGAWCWFKLRHLLQDAGHKVSCFDLTGAGINLTDPNTLVSFHDYNQPLSHFMSCLPPNHKVVLVGHSAGGLSLTQALHEFADKISVVIFLAAAMLPFGFLTEEDMNDVVEDLSGYGDVFQMYYGMGPNNPPTSLKLKEEFQRELFYHMSPTEDSLLASMLLRPYPSMVFKTAKFLGGEEDISKVRRVYIKTMHDKILTPVKQENMIKKWPPSEVMTIETDHSPFFSAPEELCSLILKASPSI</sequence>
<dbReference type="SUPFAM" id="SSF53474">
    <property type="entry name" value="alpha/beta-Hydrolases"/>
    <property type="match status" value="1"/>
</dbReference>
<dbReference type="GO" id="GO:0080031">
    <property type="term" value="F:methyl salicylate esterase activity"/>
    <property type="evidence" value="ECO:0007669"/>
    <property type="project" value="TreeGrafter"/>
</dbReference>
<keyword evidence="4" id="KW-1185">Reference proteome</keyword>
<dbReference type="InterPro" id="IPR029058">
    <property type="entry name" value="AB_hydrolase_fold"/>
</dbReference>
<accession>A0A9D5C185</accession>
<dbReference type="InterPro" id="IPR000073">
    <property type="entry name" value="AB_hydrolase_1"/>
</dbReference>
<dbReference type="InterPro" id="IPR045889">
    <property type="entry name" value="MES/HNL"/>
</dbReference>
<dbReference type="AlphaFoldDB" id="A0A9D5C185"/>
<name>A0A9D5C185_9LILI</name>
<dbReference type="GO" id="GO:0080032">
    <property type="term" value="F:methyl jasmonate esterase activity"/>
    <property type="evidence" value="ECO:0007669"/>
    <property type="project" value="TreeGrafter"/>
</dbReference>
<protein>
    <recommendedName>
        <fullName evidence="2">AB hydrolase-1 domain-containing protein</fullName>
    </recommendedName>
</protein>
<dbReference type="GO" id="GO:0009694">
    <property type="term" value="P:jasmonic acid metabolic process"/>
    <property type="evidence" value="ECO:0007669"/>
    <property type="project" value="TreeGrafter"/>
</dbReference>
<dbReference type="EMBL" id="JAGGNH010000008">
    <property type="protein sequence ID" value="KAJ0964670.1"/>
    <property type="molecule type" value="Genomic_DNA"/>
</dbReference>
<dbReference type="OrthoDB" id="1263307at2759"/>
<reference evidence="3" key="1">
    <citation type="submission" date="2021-03" db="EMBL/GenBank/DDBJ databases">
        <authorList>
            <person name="Li Z."/>
            <person name="Yang C."/>
        </authorList>
    </citation>
    <scope>NUCLEOTIDE SEQUENCE</scope>
    <source>
        <strain evidence="3">Dzin_1.0</strain>
        <tissue evidence="3">Leaf</tissue>
    </source>
</reference>
<dbReference type="GO" id="GO:0009696">
    <property type="term" value="P:salicylic acid metabolic process"/>
    <property type="evidence" value="ECO:0007669"/>
    <property type="project" value="TreeGrafter"/>
</dbReference>
<gene>
    <name evidence="3" type="ORF">J5N97_025808</name>
</gene>
<dbReference type="Proteomes" id="UP001085076">
    <property type="component" value="Miscellaneous, Linkage group lg08"/>
</dbReference>